<dbReference type="Pfam" id="PF00712">
    <property type="entry name" value="DNA_pol3_beta"/>
    <property type="match status" value="1"/>
</dbReference>
<evidence type="ECO:0000313" key="15">
    <source>
        <dbReference type="Proteomes" id="UP000256941"/>
    </source>
</evidence>
<evidence type="ECO:0000256" key="7">
    <source>
        <dbReference type="ARBA" id="ARBA00022705"/>
    </source>
</evidence>
<dbReference type="GO" id="GO:0009360">
    <property type="term" value="C:DNA polymerase III complex"/>
    <property type="evidence" value="ECO:0007669"/>
    <property type="project" value="InterPro"/>
</dbReference>
<evidence type="ECO:0000256" key="3">
    <source>
        <dbReference type="ARBA" id="ARBA00021035"/>
    </source>
</evidence>
<protein>
    <recommendedName>
        <fullName evidence="3">Beta sliding clamp</fullName>
    </recommendedName>
    <alternativeName>
        <fullName evidence="11">Beta-clamp processivity factor</fullName>
    </alternativeName>
    <alternativeName>
        <fullName evidence="10">DNA polymerase III beta sliding clamp subunit</fullName>
    </alternativeName>
</protein>
<feature type="domain" description="DNA polymerase III beta sliding clamp central" evidence="13">
    <location>
        <begin position="142"/>
        <end position="256"/>
    </location>
</feature>
<dbReference type="PANTHER" id="PTHR30478">
    <property type="entry name" value="DNA POLYMERASE III SUBUNIT BETA"/>
    <property type="match status" value="1"/>
</dbReference>
<dbReference type="GO" id="GO:0005737">
    <property type="term" value="C:cytoplasm"/>
    <property type="evidence" value="ECO:0007669"/>
    <property type="project" value="UniProtKB-SubCell"/>
</dbReference>
<dbReference type="GO" id="GO:0003677">
    <property type="term" value="F:DNA binding"/>
    <property type="evidence" value="ECO:0007669"/>
    <property type="project" value="UniProtKB-KW"/>
</dbReference>
<dbReference type="EMBL" id="QTUJ01000002">
    <property type="protein sequence ID" value="REF69929.1"/>
    <property type="molecule type" value="Genomic_DNA"/>
</dbReference>
<dbReference type="SMART" id="SM00480">
    <property type="entry name" value="POL3Bc"/>
    <property type="match status" value="1"/>
</dbReference>
<comment type="subcellular location">
    <subcellularLocation>
        <location evidence="1">Cytoplasm</location>
    </subcellularLocation>
</comment>
<evidence type="ECO:0000256" key="6">
    <source>
        <dbReference type="ARBA" id="ARBA00022695"/>
    </source>
</evidence>
<keyword evidence="8" id="KW-0239">DNA-directed DNA polymerase</keyword>
<dbReference type="InterPro" id="IPR046938">
    <property type="entry name" value="DNA_clamp_sf"/>
</dbReference>
<comment type="caution">
    <text evidence="14">The sequence shown here is derived from an EMBL/GenBank/DDBJ whole genome shotgun (WGS) entry which is preliminary data.</text>
</comment>
<sequence length="372" mass="40732">MTLMEPIKPAATAGITCTVADLRRAVNAAAFVVERRNTVPVLGCLRIEPLNDKLRIESTNLDSWLMVDCPATCTEGEPFVIDARLLLALLTGAERDDSVSITMDGNVATLRIGPAVARVQLLCPASDWPTAPSTKGMSWVSIPEAALAKMIGRVRWAISTEETRYYLNGIYMHGREGRLAATATDGHRLALYQTDAEWPLPDLIFPRYSVAALRNLMADGGNQPLRIGGSTSPLLMQISGDGWTLTVKCIDGAYPDYTRVIPNRSTMRGYAVINRALLRRFPNTRRMHLLRDALKFDLGKRVASLNSVGLGIDVEIPIEADGDFAIGFNEGYVREIAQIFDTLRIEASTASDAALILTEDPDLTVVLMPMRT</sequence>
<evidence type="ECO:0000256" key="2">
    <source>
        <dbReference type="ARBA" id="ARBA00010752"/>
    </source>
</evidence>
<proteinExistence type="inferred from homology"/>
<evidence type="ECO:0000259" key="13">
    <source>
        <dbReference type="Pfam" id="PF02767"/>
    </source>
</evidence>
<dbReference type="Gene3D" id="3.10.150.10">
    <property type="entry name" value="DNA Polymerase III, subunit A, domain 2"/>
    <property type="match status" value="1"/>
</dbReference>
<evidence type="ECO:0000259" key="12">
    <source>
        <dbReference type="Pfam" id="PF00712"/>
    </source>
</evidence>
<dbReference type="Pfam" id="PF02767">
    <property type="entry name" value="DNA_pol3_beta_2"/>
    <property type="match status" value="1"/>
</dbReference>
<accession>A0A3D9XSP1</accession>
<evidence type="ECO:0000256" key="10">
    <source>
        <dbReference type="ARBA" id="ARBA00030988"/>
    </source>
</evidence>
<comment type="similarity">
    <text evidence="2">Belongs to the beta sliding clamp family.</text>
</comment>
<dbReference type="GO" id="GO:0008408">
    <property type="term" value="F:3'-5' exonuclease activity"/>
    <property type="evidence" value="ECO:0007669"/>
    <property type="project" value="InterPro"/>
</dbReference>
<dbReference type="GO" id="GO:0003887">
    <property type="term" value="F:DNA-directed DNA polymerase activity"/>
    <property type="evidence" value="ECO:0007669"/>
    <property type="project" value="UniProtKB-KW"/>
</dbReference>
<evidence type="ECO:0000256" key="5">
    <source>
        <dbReference type="ARBA" id="ARBA00022679"/>
    </source>
</evidence>
<feature type="domain" description="DNA polymerase III beta sliding clamp N-terminal" evidence="12">
    <location>
        <begin position="16"/>
        <end position="111"/>
    </location>
</feature>
<dbReference type="Gene3D" id="3.70.10.10">
    <property type="match status" value="1"/>
</dbReference>
<organism evidence="14 15">
    <name type="scientific">Paracoccus versutus</name>
    <name type="common">Thiobacillus versutus</name>
    <dbReference type="NCBI Taxonomy" id="34007"/>
    <lineage>
        <taxon>Bacteria</taxon>
        <taxon>Pseudomonadati</taxon>
        <taxon>Pseudomonadota</taxon>
        <taxon>Alphaproteobacteria</taxon>
        <taxon>Rhodobacterales</taxon>
        <taxon>Paracoccaceae</taxon>
        <taxon>Paracoccus</taxon>
    </lineage>
</organism>
<dbReference type="InterPro" id="IPR022637">
    <property type="entry name" value="DNA_polIII_beta_cen"/>
</dbReference>
<evidence type="ECO:0000256" key="4">
    <source>
        <dbReference type="ARBA" id="ARBA00022490"/>
    </source>
</evidence>
<name>A0A3D9XSP1_PARVE</name>
<dbReference type="CDD" id="cd00140">
    <property type="entry name" value="beta_clamp"/>
    <property type="match status" value="1"/>
</dbReference>
<evidence type="ECO:0000256" key="8">
    <source>
        <dbReference type="ARBA" id="ARBA00022932"/>
    </source>
</evidence>
<dbReference type="Proteomes" id="UP000256941">
    <property type="component" value="Unassembled WGS sequence"/>
</dbReference>
<dbReference type="AlphaFoldDB" id="A0A3D9XSP1"/>
<dbReference type="GO" id="GO:0006271">
    <property type="term" value="P:DNA strand elongation involved in DNA replication"/>
    <property type="evidence" value="ECO:0007669"/>
    <property type="project" value="TreeGrafter"/>
</dbReference>
<dbReference type="PANTHER" id="PTHR30478:SF0">
    <property type="entry name" value="BETA SLIDING CLAMP"/>
    <property type="match status" value="1"/>
</dbReference>
<evidence type="ECO:0000256" key="11">
    <source>
        <dbReference type="ARBA" id="ARBA00033276"/>
    </source>
</evidence>
<keyword evidence="5" id="KW-0808">Transferase</keyword>
<dbReference type="RefSeq" id="WP_116222053.1">
    <property type="nucleotide sequence ID" value="NZ_CP038197.1"/>
</dbReference>
<keyword evidence="4" id="KW-0963">Cytoplasm</keyword>
<evidence type="ECO:0000313" key="14">
    <source>
        <dbReference type="EMBL" id="REF69929.1"/>
    </source>
</evidence>
<evidence type="ECO:0000256" key="9">
    <source>
        <dbReference type="ARBA" id="ARBA00023125"/>
    </source>
</evidence>
<dbReference type="SUPFAM" id="SSF55979">
    <property type="entry name" value="DNA clamp"/>
    <property type="match status" value="3"/>
</dbReference>
<evidence type="ECO:0000256" key="1">
    <source>
        <dbReference type="ARBA" id="ARBA00004496"/>
    </source>
</evidence>
<dbReference type="InterPro" id="IPR001001">
    <property type="entry name" value="DNA_polIII_beta"/>
</dbReference>
<gene>
    <name evidence="14" type="ORF">BDD41_2648</name>
</gene>
<keyword evidence="7" id="KW-0235">DNA replication</keyword>
<dbReference type="InterPro" id="IPR022634">
    <property type="entry name" value="DNA_polIII_beta_N"/>
</dbReference>
<reference evidence="14 15" key="1">
    <citation type="submission" date="2018-08" db="EMBL/GenBank/DDBJ databases">
        <title>Genomic Encyclopedia of Archaeal and Bacterial Type Strains, Phase II (KMG-II): from individual species to whole genera.</title>
        <authorList>
            <person name="Goeker M."/>
        </authorList>
    </citation>
    <scope>NUCLEOTIDE SEQUENCE [LARGE SCALE GENOMIC DNA]</scope>
    <source>
        <strain evidence="14 15">DSM 17099</strain>
    </source>
</reference>
<keyword evidence="6" id="KW-0548">Nucleotidyltransferase</keyword>
<keyword evidence="9" id="KW-0238">DNA-binding</keyword>